<feature type="transmembrane region" description="Helical" evidence="10">
    <location>
        <begin position="90"/>
        <end position="111"/>
    </location>
</feature>
<keyword evidence="9 10" id="KW-0012">Acyltransferase</keyword>
<proteinExistence type="inferred from homology"/>
<dbReference type="PANTHER" id="PTHR22883">
    <property type="entry name" value="ZINC FINGER DHHC DOMAIN CONTAINING PROTEIN"/>
    <property type="match status" value="1"/>
</dbReference>
<evidence type="ECO:0000313" key="14">
    <source>
        <dbReference type="Proteomes" id="UP001497392"/>
    </source>
</evidence>
<keyword evidence="7" id="KW-0564">Palmitate</keyword>
<comment type="catalytic activity">
    <reaction evidence="10">
        <text>L-cysteinyl-[protein] + hexadecanoyl-CoA = S-hexadecanoyl-L-cysteinyl-[protein] + CoA</text>
        <dbReference type="Rhea" id="RHEA:36683"/>
        <dbReference type="Rhea" id="RHEA-COMP:10131"/>
        <dbReference type="Rhea" id="RHEA-COMP:11032"/>
        <dbReference type="ChEBI" id="CHEBI:29950"/>
        <dbReference type="ChEBI" id="CHEBI:57287"/>
        <dbReference type="ChEBI" id="CHEBI:57379"/>
        <dbReference type="ChEBI" id="CHEBI:74151"/>
        <dbReference type="EC" id="2.3.1.225"/>
    </reaction>
</comment>
<name>A0ABP1G3Z1_9CHLO</name>
<comment type="similarity">
    <text evidence="2 10">Belongs to the DHHC palmitoyltransferase family.</text>
</comment>
<gene>
    <name evidence="13" type="primary">g7928</name>
    <name evidence="13" type="ORF">VP750_LOCUS6807</name>
</gene>
<accession>A0ABP1G3Z1</accession>
<evidence type="ECO:0000256" key="5">
    <source>
        <dbReference type="ARBA" id="ARBA00022989"/>
    </source>
</evidence>
<reference evidence="13 14" key="1">
    <citation type="submission" date="2024-06" db="EMBL/GenBank/DDBJ databases">
        <authorList>
            <person name="Kraege A."/>
            <person name="Thomma B."/>
        </authorList>
    </citation>
    <scope>NUCLEOTIDE SEQUENCE [LARGE SCALE GENOMIC DNA]</scope>
</reference>
<dbReference type="InterPro" id="IPR039859">
    <property type="entry name" value="PFA4/ZDH16/20/ERF2-like"/>
</dbReference>
<comment type="domain">
    <text evidence="10">The DHHC domain is required for palmitoyltransferase activity.</text>
</comment>
<keyword evidence="8" id="KW-0449">Lipoprotein</keyword>
<dbReference type="Pfam" id="PF01529">
    <property type="entry name" value="DHHC"/>
    <property type="match status" value="1"/>
</dbReference>
<evidence type="ECO:0000256" key="9">
    <source>
        <dbReference type="ARBA" id="ARBA00023315"/>
    </source>
</evidence>
<comment type="caution">
    <text evidence="13">The sequence shown here is derived from an EMBL/GenBank/DDBJ whole genome shotgun (WGS) entry which is preliminary data.</text>
</comment>
<feature type="transmembrane region" description="Helical" evidence="10">
    <location>
        <begin position="52"/>
        <end position="70"/>
    </location>
</feature>
<keyword evidence="4 10" id="KW-0812">Transmembrane</keyword>
<feature type="transmembrane region" description="Helical" evidence="10">
    <location>
        <begin position="178"/>
        <end position="202"/>
    </location>
</feature>
<evidence type="ECO:0000256" key="4">
    <source>
        <dbReference type="ARBA" id="ARBA00022692"/>
    </source>
</evidence>
<evidence type="ECO:0000256" key="11">
    <source>
        <dbReference type="SAM" id="MobiDB-lite"/>
    </source>
</evidence>
<evidence type="ECO:0000256" key="7">
    <source>
        <dbReference type="ARBA" id="ARBA00023139"/>
    </source>
</evidence>
<evidence type="ECO:0000256" key="3">
    <source>
        <dbReference type="ARBA" id="ARBA00022679"/>
    </source>
</evidence>
<evidence type="ECO:0000256" key="2">
    <source>
        <dbReference type="ARBA" id="ARBA00008574"/>
    </source>
</evidence>
<keyword evidence="14" id="KW-1185">Reference proteome</keyword>
<evidence type="ECO:0000256" key="10">
    <source>
        <dbReference type="RuleBase" id="RU079119"/>
    </source>
</evidence>
<dbReference type="PANTHER" id="PTHR22883:SF301">
    <property type="entry name" value="PALMITOYLTRANSFERASE ZDHHC12"/>
    <property type="match status" value="1"/>
</dbReference>
<dbReference type="EMBL" id="CAXHTA020000012">
    <property type="protein sequence ID" value="CAL5225148.1"/>
    <property type="molecule type" value="Genomic_DNA"/>
</dbReference>
<evidence type="ECO:0000313" key="13">
    <source>
        <dbReference type="EMBL" id="CAL5225148.1"/>
    </source>
</evidence>
<keyword evidence="5 10" id="KW-1133">Transmembrane helix</keyword>
<dbReference type="PROSITE" id="PS50216">
    <property type="entry name" value="DHHC"/>
    <property type="match status" value="1"/>
</dbReference>
<organism evidence="13 14">
    <name type="scientific">Coccomyxa viridis</name>
    <dbReference type="NCBI Taxonomy" id="1274662"/>
    <lineage>
        <taxon>Eukaryota</taxon>
        <taxon>Viridiplantae</taxon>
        <taxon>Chlorophyta</taxon>
        <taxon>core chlorophytes</taxon>
        <taxon>Trebouxiophyceae</taxon>
        <taxon>Trebouxiophyceae incertae sedis</taxon>
        <taxon>Coccomyxaceae</taxon>
        <taxon>Coccomyxa</taxon>
    </lineage>
</organism>
<comment type="subcellular location">
    <subcellularLocation>
        <location evidence="1">Endomembrane system</location>
        <topology evidence="1">Multi-pass membrane protein</topology>
    </subcellularLocation>
</comment>
<dbReference type="EC" id="2.3.1.225" evidence="10"/>
<feature type="compositionally biased region" description="Polar residues" evidence="11">
    <location>
        <begin position="1"/>
        <end position="10"/>
    </location>
</feature>
<feature type="domain" description="Palmitoyltransferase DHHC" evidence="12">
    <location>
        <begin position="132"/>
        <end position="261"/>
    </location>
</feature>
<feature type="transmembrane region" description="Helical" evidence="10">
    <location>
        <begin position="222"/>
        <end position="245"/>
    </location>
</feature>
<evidence type="ECO:0000256" key="1">
    <source>
        <dbReference type="ARBA" id="ARBA00004127"/>
    </source>
</evidence>
<dbReference type="Proteomes" id="UP001497392">
    <property type="component" value="Unassembled WGS sequence"/>
</dbReference>
<keyword evidence="3 10" id="KW-0808">Transferase</keyword>
<evidence type="ECO:0000256" key="6">
    <source>
        <dbReference type="ARBA" id="ARBA00023136"/>
    </source>
</evidence>
<dbReference type="InterPro" id="IPR001594">
    <property type="entry name" value="Palmitoyltrfase_DHHC"/>
</dbReference>
<evidence type="ECO:0000259" key="12">
    <source>
        <dbReference type="Pfam" id="PF01529"/>
    </source>
</evidence>
<evidence type="ECO:0000256" key="8">
    <source>
        <dbReference type="ARBA" id="ARBA00023288"/>
    </source>
</evidence>
<protein>
    <recommendedName>
        <fullName evidence="10">S-acyltransferase</fullName>
        <ecNumber evidence="10">2.3.1.225</ecNumber>
    </recommendedName>
    <alternativeName>
        <fullName evidence="10">Palmitoyltransferase</fullName>
    </alternativeName>
</protein>
<sequence>MPLSDSTSRLSPIRERDPALDRPPAGPGYEERRVVDVLRQARGCQICGVDRTIWIFALAHGGGMALMLLTETDIRRSVTGALHANGVNTLSDWAVTLVLVAAIAAQCYLFARLYRSDPGWVRIGTLPEGPARQKCEYCGCTPPQRSRHDFHTGQCVAKFDHFCPIIATSVGDCNHFMFWLYCVMETFLVLWALGLALDAIFPCLFGDAVSKAVCWGAKAWQSWLHVLAVMLLVPCLNVFGGLIIAHSYLAATGQTSYEIIKGAKVPYLQEHYRRYAGPRGFPGRPRGVLMLARETLRGNAPPAPYSRGLAENLNRFIYSPKPVSYTQTDGPLNSHV</sequence>
<keyword evidence="6 10" id="KW-0472">Membrane</keyword>
<feature type="region of interest" description="Disordered" evidence="11">
    <location>
        <begin position="1"/>
        <end position="27"/>
    </location>
</feature>